<dbReference type="EMBL" id="QGKY02000089">
    <property type="protein sequence ID" value="KAF2613961.1"/>
    <property type="molecule type" value="Genomic_DNA"/>
</dbReference>
<feature type="compositionally biased region" description="Basic and acidic residues" evidence="1">
    <location>
        <begin position="58"/>
        <end position="71"/>
    </location>
</feature>
<evidence type="ECO:0000313" key="2">
    <source>
        <dbReference type="EMBL" id="KAF2613961.1"/>
    </source>
</evidence>
<protein>
    <submittedName>
        <fullName evidence="2">Uncharacterized protein</fullName>
    </submittedName>
</protein>
<accession>A0A8S9M7Q5</accession>
<name>A0A8S9M7Q5_BRACR</name>
<proteinExistence type="predicted"/>
<feature type="compositionally biased region" description="Basic residues" evidence="1">
    <location>
        <begin position="79"/>
        <end position="88"/>
    </location>
</feature>
<reference evidence="2" key="1">
    <citation type="submission" date="2019-12" db="EMBL/GenBank/DDBJ databases">
        <title>Genome sequencing and annotation of Brassica cretica.</title>
        <authorList>
            <person name="Studholme D.J."/>
            <person name="Sarris P.F."/>
        </authorList>
    </citation>
    <scope>NUCLEOTIDE SEQUENCE</scope>
    <source>
        <strain evidence="2">PFS-102/07</strain>
        <tissue evidence="2">Leaf</tissue>
    </source>
</reference>
<comment type="caution">
    <text evidence="2">The sequence shown here is derived from an EMBL/GenBank/DDBJ whole genome shotgun (WGS) entry which is preliminary data.</text>
</comment>
<organism evidence="2">
    <name type="scientific">Brassica cretica</name>
    <name type="common">Mustard</name>
    <dbReference type="NCBI Taxonomy" id="69181"/>
    <lineage>
        <taxon>Eukaryota</taxon>
        <taxon>Viridiplantae</taxon>
        <taxon>Streptophyta</taxon>
        <taxon>Embryophyta</taxon>
        <taxon>Tracheophyta</taxon>
        <taxon>Spermatophyta</taxon>
        <taxon>Magnoliopsida</taxon>
        <taxon>eudicotyledons</taxon>
        <taxon>Gunneridae</taxon>
        <taxon>Pentapetalae</taxon>
        <taxon>rosids</taxon>
        <taxon>malvids</taxon>
        <taxon>Brassicales</taxon>
        <taxon>Brassicaceae</taxon>
        <taxon>Brassiceae</taxon>
        <taxon>Brassica</taxon>
    </lineage>
</organism>
<feature type="region of interest" description="Disordered" evidence="1">
    <location>
        <begin position="1"/>
        <end position="88"/>
    </location>
</feature>
<evidence type="ECO:0000256" key="1">
    <source>
        <dbReference type="SAM" id="MobiDB-lite"/>
    </source>
</evidence>
<dbReference type="AlphaFoldDB" id="A0A8S9M7Q5"/>
<sequence>MVSPHPHTLITITDEIPLPTVEETESAEESSTQEFDGFEITQDDDLNAGDNMLNPDDGDGHDQDMEVHDTPVTEELLGRGHKHKIKSD</sequence>
<gene>
    <name evidence="2" type="ORF">F2Q70_00013309</name>
</gene>